<feature type="compositionally biased region" description="Low complexity" evidence="1">
    <location>
        <begin position="136"/>
        <end position="147"/>
    </location>
</feature>
<accession>A0A9W8PWP2</accession>
<comment type="caution">
    <text evidence="2">The sequence shown here is derived from an EMBL/GenBank/DDBJ whole genome shotgun (WGS) entry which is preliminary data.</text>
</comment>
<evidence type="ECO:0000313" key="3">
    <source>
        <dbReference type="Proteomes" id="UP001152130"/>
    </source>
</evidence>
<evidence type="ECO:0000313" key="2">
    <source>
        <dbReference type="EMBL" id="KAJ4018074.1"/>
    </source>
</evidence>
<sequence length="437" mass="48934">MQTRQSSRIAKRQEDAAATIVPQDTPKPSGKKGRAVKTSPAQVPQFEEGGEEGVRSEGAVPSPDELPQSEESQHQSDAEPFRGKKRSSGGAVKPSTTPALRSEGGGDKNARSVWEVPSSPELPQSEESDAKGTWSTRTRQAARTLATPSSSKRVPGRGMTATDDEEEEEKKEEDDGEYEDEDDEGGYEDDEGGYEDDEEFEGDNEEDLLLDDVESPPDEQDGDGEEEDDDDDESEPRKRTRLSEYDSCENAEEWIRMYNQKNPVDEDDQDKHRFQTKIRAMITLLCRWARDETDTRIEVWMRLSATDREMTRPFRGLLAHQDSTILADNLLAHIPDKAQKVLGKRDLKAIDLLDLPEVPGKFRHRITYVNVSVKVGVRNVVKSQSQLTPKDCQVKTLKPGTHIKSTMIVKTYIGSSINKLGGYSRLRQHEKNATPSC</sequence>
<dbReference type="OrthoDB" id="5102280at2759"/>
<dbReference type="Proteomes" id="UP001152130">
    <property type="component" value="Unassembled WGS sequence"/>
</dbReference>
<protein>
    <submittedName>
        <fullName evidence="2">Uncharacterized protein</fullName>
    </submittedName>
</protein>
<feature type="compositionally biased region" description="Basic and acidic residues" evidence="1">
    <location>
        <begin position="71"/>
        <end position="82"/>
    </location>
</feature>
<organism evidence="2 3">
    <name type="scientific">Fusarium irregulare</name>
    <dbReference type="NCBI Taxonomy" id="2494466"/>
    <lineage>
        <taxon>Eukaryota</taxon>
        <taxon>Fungi</taxon>
        <taxon>Dikarya</taxon>
        <taxon>Ascomycota</taxon>
        <taxon>Pezizomycotina</taxon>
        <taxon>Sordariomycetes</taxon>
        <taxon>Hypocreomycetidae</taxon>
        <taxon>Hypocreales</taxon>
        <taxon>Nectriaceae</taxon>
        <taxon>Fusarium</taxon>
        <taxon>Fusarium incarnatum-equiseti species complex</taxon>
    </lineage>
</organism>
<keyword evidence="3" id="KW-1185">Reference proteome</keyword>
<feature type="compositionally biased region" description="Basic and acidic residues" evidence="1">
    <location>
        <begin position="235"/>
        <end position="244"/>
    </location>
</feature>
<evidence type="ECO:0000256" key="1">
    <source>
        <dbReference type="SAM" id="MobiDB-lite"/>
    </source>
</evidence>
<proteinExistence type="predicted"/>
<gene>
    <name evidence="2" type="ORF">NW766_004149</name>
</gene>
<feature type="compositionally biased region" description="Low complexity" evidence="1">
    <location>
        <begin position="115"/>
        <end position="125"/>
    </location>
</feature>
<dbReference type="EMBL" id="JAPDHF010000005">
    <property type="protein sequence ID" value="KAJ4018074.1"/>
    <property type="molecule type" value="Genomic_DNA"/>
</dbReference>
<dbReference type="AlphaFoldDB" id="A0A9W8PWP2"/>
<feature type="region of interest" description="Disordered" evidence="1">
    <location>
        <begin position="1"/>
        <end position="245"/>
    </location>
</feature>
<name>A0A9W8PWP2_9HYPO</name>
<feature type="compositionally biased region" description="Acidic residues" evidence="1">
    <location>
        <begin position="162"/>
        <end position="234"/>
    </location>
</feature>
<reference evidence="2" key="1">
    <citation type="submission" date="2022-10" db="EMBL/GenBank/DDBJ databases">
        <title>Fusarium specimens isolated from Avocado Roots.</title>
        <authorList>
            <person name="Stajich J."/>
            <person name="Roper C."/>
            <person name="Heimlech-Rivalta G."/>
        </authorList>
    </citation>
    <scope>NUCLEOTIDE SEQUENCE</scope>
    <source>
        <strain evidence="2">CF00143</strain>
    </source>
</reference>